<gene>
    <name evidence="1" type="ORF">LF1_32450</name>
</gene>
<reference evidence="1 2" key="1">
    <citation type="submission" date="2019-08" db="EMBL/GenBank/DDBJ databases">
        <title>Deep-cultivation of Planctomycetes and their phenomic and genomic characterization uncovers novel biology.</title>
        <authorList>
            <person name="Wiegand S."/>
            <person name="Jogler M."/>
            <person name="Boedeker C."/>
            <person name="Pinto D."/>
            <person name="Vollmers J."/>
            <person name="Rivas-Marin E."/>
            <person name="Kohn T."/>
            <person name="Peeters S.H."/>
            <person name="Heuer A."/>
            <person name="Rast P."/>
            <person name="Oberbeckmann S."/>
            <person name="Bunk B."/>
            <person name="Jeske O."/>
            <person name="Meyerdierks A."/>
            <person name="Storesund J.E."/>
            <person name="Kallscheuer N."/>
            <person name="Luecker S."/>
            <person name="Lage O.M."/>
            <person name="Pohl T."/>
            <person name="Merkel B.J."/>
            <person name="Hornburger P."/>
            <person name="Mueller R.-W."/>
            <person name="Bruemmer F."/>
            <person name="Labrenz M."/>
            <person name="Spormann A.M."/>
            <person name="Op Den Camp H."/>
            <person name="Overmann J."/>
            <person name="Amann R."/>
            <person name="Jetten M.S.M."/>
            <person name="Mascher T."/>
            <person name="Medema M.H."/>
            <person name="Devos D.P."/>
            <person name="Kaster A.-K."/>
            <person name="Ovreas L."/>
            <person name="Rohde M."/>
            <person name="Galperin M.Y."/>
            <person name="Jogler C."/>
        </authorList>
    </citation>
    <scope>NUCLEOTIDE SEQUENCE [LARGE SCALE GENOMIC DNA]</scope>
    <source>
        <strain evidence="1 2">LF1</strain>
    </source>
</reference>
<protein>
    <submittedName>
        <fullName evidence="1">Uncharacterized protein</fullName>
    </submittedName>
</protein>
<dbReference type="AlphaFoldDB" id="A0A5B1CN53"/>
<keyword evidence="2" id="KW-1185">Reference proteome</keyword>
<sequence length="97" mass="10910">MKNGFPFFAKFRSSIPGNWWRSPRSVLKGLAVNQLDAFQKSHAVIVKRRIEIPVYHVRARWMIGNQAVSMLTAGNAVNSNRFPSCVGAFGICRRAFA</sequence>
<proteinExistence type="predicted"/>
<dbReference type="Proteomes" id="UP000322699">
    <property type="component" value="Unassembled WGS sequence"/>
</dbReference>
<evidence type="ECO:0000313" key="2">
    <source>
        <dbReference type="Proteomes" id="UP000322699"/>
    </source>
</evidence>
<name>A0A5B1CN53_9BACT</name>
<organism evidence="1 2">
    <name type="scientific">Rubripirellula obstinata</name>
    <dbReference type="NCBI Taxonomy" id="406547"/>
    <lineage>
        <taxon>Bacteria</taxon>
        <taxon>Pseudomonadati</taxon>
        <taxon>Planctomycetota</taxon>
        <taxon>Planctomycetia</taxon>
        <taxon>Pirellulales</taxon>
        <taxon>Pirellulaceae</taxon>
        <taxon>Rubripirellula</taxon>
    </lineage>
</organism>
<accession>A0A5B1CN53</accession>
<evidence type="ECO:0000313" key="1">
    <source>
        <dbReference type="EMBL" id="KAA1260704.1"/>
    </source>
</evidence>
<comment type="caution">
    <text evidence="1">The sequence shown here is derived from an EMBL/GenBank/DDBJ whole genome shotgun (WGS) entry which is preliminary data.</text>
</comment>
<dbReference type="EMBL" id="VRLW01000001">
    <property type="protein sequence ID" value="KAA1260704.1"/>
    <property type="molecule type" value="Genomic_DNA"/>
</dbReference>